<sequence length="90" mass="10652">MGTEQPFNESAFNANRFNENYNPSPNKQDQMRNQQHHASPRTPQQAPLNESHINLMQSWLNLRGMDYELLAEQKYLDLNETFKNRKDNSK</sequence>
<proteinExistence type="predicted"/>
<accession>A0A239E295</accession>
<gene>
    <name evidence="2" type="ORF">SAMN06296052_105247</name>
</gene>
<organism evidence="2 3">
    <name type="scientific">Pontibacter ummariensis</name>
    <dbReference type="NCBI Taxonomy" id="1610492"/>
    <lineage>
        <taxon>Bacteria</taxon>
        <taxon>Pseudomonadati</taxon>
        <taxon>Bacteroidota</taxon>
        <taxon>Cytophagia</taxon>
        <taxon>Cytophagales</taxon>
        <taxon>Hymenobacteraceae</taxon>
        <taxon>Pontibacter</taxon>
    </lineage>
</organism>
<evidence type="ECO:0000256" key="1">
    <source>
        <dbReference type="SAM" id="MobiDB-lite"/>
    </source>
</evidence>
<keyword evidence="3" id="KW-1185">Reference proteome</keyword>
<dbReference type="EMBL" id="FZOQ01000005">
    <property type="protein sequence ID" value="SNS38737.1"/>
    <property type="molecule type" value="Genomic_DNA"/>
</dbReference>
<feature type="compositionally biased region" description="Polar residues" evidence="1">
    <location>
        <begin position="1"/>
        <end position="33"/>
    </location>
</feature>
<dbReference type="Proteomes" id="UP000198432">
    <property type="component" value="Unassembled WGS sequence"/>
</dbReference>
<name>A0A239E295_9BACT</name>
<evidence type="ECO:0000313" key="3">
    <source>
        <dbReference type="Proteomes" id="UP000198432"/>
    </source>
</evidence>
<evidence type="ECO:0000313" key="2">
    <source>
        <dbReference type="EMBL" id="SNS38737.1"/>
    </source>
</evidence>
<feature type="compositionally biased region" description="Polar residues" evidence="1">
    <location>
        <begin position="40"/>
        <end position="50"/>
    </location>
</feature>
<dbReference type="AlphaFoldDB" id="A0A239E295"/>
<protein>
    <submittedName>
        <fullName evidence="2">Uncharacterized protein</fullName>
    </submittedName>
</protein>
<reference evidence="3" key="1">
    <citation type="submission" date="2017-06" db="EMBL/GenBank/DDBJ databases">
        <authorList>
            <person name="Varghese N."/>
            <person name="Submissions S."/>
        </authorList>
    </citation>
    <scope>NUCLEOTIDE SEQUENCE [LARGE SCALE GENOMIC DNA]</scope>
    <source>
        <strain evidence="3">NKM1</strain>
    </source>
</reference>
<feature type="region of interest" description="Disordered" evidence="1">
    <location>
        <begin position="1"/>
        <end position="50"/>
    </location>
</feature>